<dbReference type="EMBL" id="LWBP01000189">
    <property type="protein sequence ID" value="OQP57999.1"/>
    <property type="molecule type" value="Genomic_DNA"/>
</dbReference>
<dbReference type="InterPro" id="IPR013901">
    <property type="entry name" value="Anthrone_oxy"/>
</dbReference>
<keyword evidence="1" id="KW-0812">Transmembrane</keyword>
<reference evidence="3" key="1">
    <citation type="submission" date="2016-04" db="EMBL/GenBank/DDBJ databases">
        <authorList>
            <person name="Chen L."/>
            <person name="Zhuang W."/>
            <person name="Wang G."/>
        </authorList>
    </citation>
    <scope>NUCLEOTIDE SEQUENCE [LARGE SCALE GENOMIC DNA]</scope>
    <source>
        <strain evidence="3">208</strain>
    </source>
</reference>
<keyword evidence="1" id="KW-0472">Membrane</keyword>
<feature type="transmembrane region" description="Helical" evidence="1">
    <location>
        <begin position="142"/>
        <end position="161"/>
    </location>
</feature>
<comment type="caution">
    <text evidence="2">The sequence shown here is derived from an EMBL/GenBank/DDBJ whole genome shotgun (WGS) entry which is preliminary data.</text>
</comment>
<evidence type="ECO:0000256" key="1">
    <source>
        <dbReference type="SAM" id="Phobius"/>
    </source>
</evidence>
<keyword evidence="1" id="KW-1133">Transmembrane helix</keyword>
<gene>
    <name evidence="2" type="ORF">A4R26_23140</name>
</gene>
<accession>A0A1V9FHZ6</accession>
<evidence type="ECO:0000313" key="2">
    <source>
        <dbReference type="EMBL" id="OQP57999.1"/>
    </source>
</evidence>
<name>A0A1V9FHZ6_9BACT</name>
<dbReference type="OrthoDB" id="772592at2"/>
<proteinExistence type="predicted"/>
<evidence type="ECO:0008006" key="4">
    <source>
        <dbReference type="Google" id="ProtNLM"/>
    </source>
</evidence>
<evidence type="ECO:0000313" key="3">
    <source>
        <dbReference type="Proteomes" id="UP000192276"/>
    </source>
</evidence>
<feature type="transmembrane region" description="Helical" evidence="1">
    <location>
        <begin position="55"/>
        <end position="74"/>
    </location>
</feature>
<dbReference type="Pfam" id="PF08592">
    <property type="entry name" value="Anthrone_oxy"/>
    <property type="match status" value="1"/>
</dbReference>
<keyword evidence="3" id="KW-1185">Reference proteome</keyword>
<feature type="transmembrane region" description="Helical" evidence="1">
    <location>
        <begin position="86"/>
        <end position="107"/>
    </location>
</feature>
<protein>
    <recommendedName>
        <fullName evidence="4">DUF1772 domain-containing protein</fullName>
    </recommendedName>
</protein>
<organism evidence="2 3">
    <name type="scientific">Niastella populi</name>
    <dbReference type="NCBI Taxonomy" id="550983"/>
    <lineage>
        <taxon>Bacteria</taxon>
        <taxon>Pseudomonadati</taxon>
        <taxon>Bacteroidota</taxon>
        <taxon>Chitinophagia</taxon>
        <taxon>Chitinophagales</taxon>
        <taxon>Chitinophagaceae</taxon>
        <taxon>Niastella</taxon>
    </lineage>
</organism>
<dbReference type="AlphaFoldDB" id="A0A1V9FHZ6"/>
<dbReference type="Proteomes" id="UP000192276">
    <property type="component" value="Unassembled WGS sequence"/>
</dbReference>
<dbReference type="STRING" id="550983.A4R26_23140"/>
<sequence length="169" mass="18453">MTFANIALLIAAFTTALIAGLFYSYSCSVNAGLGKLPDAGYLAAMQSINREILNPLFFMSFMGTLFLLPAATWLQYSNQGTTRFYLLLAATLVYTIGTFGVTVLGNVPLNNALDGFQLQSSSAGLLHQQRELFEKPWNRLHSIRTIANAIALILVLLACIVKTETLKPE</sequence>
<dbReference type="RefSeq" id="WP_081166513.1">
    <property type="nucleotide sequence ID" value="NZ_LWBP01000189.1"/>
</dbReference>